<evidence type="ECO:0000256" key="1">
    <source>
        <dbReference type="ARBA" id="ARBA00007801"/>
    </source>
</evidence>
<gene>
    <name evidence="7" type="ORF">TRUGW13939_07862</name>
</gene>
<dbReference type="InterPro" id="IPR050641">
    <property type="entry name" value="RIFMO-like"/>
</dbReference>
<dbReference type="Gene3D" id="3.30.9.10">
    <property type="entry name" value="D-Amino Acid Oxidase, subunit A, domain 2"/>
    <property type="match status" value="1"/>
</dbReference>
<name>A0A7H8R3J4_TALRU</name>
<dbReference type="RefSeq" id="XP_035346892.1">
    <property type="nucleotide sequence ID" value="XM_035490999.1"/>
</dbReference>
<evidence type="ECO:0000259" key="5">
    <source>
        <dbReference type="Pfam" id="PF01494"/>
    </source>
</evidence>
<dbReference type="PANTHER" id="PTHR43004:SF10">
    <property type="entry name" value="2-MONOOXYGENASE, PUTATIVE (AFU_ORTHOLOGUE AFUA_6G11480)-RELATED"/>
    <property type="match status" value="1"/>
</dbReference>
<dbReference type="Gene3D" id="3.40.30.20">
    <property type="match status" value="1"/>
</dbReference>
<keyword evidence="8" id="KW-1185">Reference proteome</keyword>
<dbReference type="SUPFAM" id="SSF51905">
    <property type="entry name" value="FAD/NAD(P)-binding domain"/>
    <property type="match status" value="1"/>
</dbReference>
<protein>
    <recommendedName>
        <fullName evidence="9">FAD-binding domain-containing protein</fullName>
    </recommendedName>
</protein>
<dbReference type="Proteomes" id="UP000509510">
    <property type="component" value="Chromosome IV"/>
</dbReference>
<keyword evidence="2" id="KW-0285">Flavoprotein</keyword>
<dbReference type="InterPro" id="IPR036188">
    <property type="entry name" value="FAD/NAD-bd_sf"/>
</dbReference>
<organism evidence="7 8">
    <name type="scientific">Talaromyces rugulosus</name>
    <name type="common">Penicillium rugulosum</name>
    <dbReference type="NCBI Taxonomy" id="121627"/>
    <lineage>
        <taxon>Eukaryota</taxon>
        <taxon>Fungi</taxon>
        <taxon>Dikarya</taxon>
        <taxon>Ascomycota</taxon>
        <taxon>Pezizomycotina</taxon>
        <taxon>Eurotiomycetes</taxon>
        <taxon>Eurotiomycetidae</taxon>
        <taxon>Eurotiales</taxon>
        <taxon>Trichocomaceae</taxon>
        <taxon>Talaromyces</taxon>
        <taxon>Talaromyces sect. Islandici</taxon>
    </lineage>
</organism>
<dbReference type="SUPFAM" id="SSF54373">
    <property type="entry name" value="FAD-linked reductases, C-terminal domain"/>
    <property type="match status" value="1"/>
</dbReference>
<dbReference type="KEGG" id="trg:TRUGW13939_07862"/>
<dbReference type="AlphaFoldDB" id="A0A7H8R3J4"/>
<evidence type="ECO:0000256" key="3">
    <source>
        <dbReference type="ARBA" id="ARBA00022827"/>
    </source>
</evidence>
<evidence type="ECO:0000259" key="6">
    <source>
        <dbReference type="Pfam" id="PF07976"/>
    </source>
</evidence>
<dbReference type="Gene3D" id="3.50.50.60">
    <property type="entry name" value="FAD/NAD(P)-binding domain"/>
    <property type="match status" value="1"/>
</dbReference>
<dbReference type="OrthoDB" id="1716816at2759"/>
<keyword evidence="3" id="KW-0274">FAD</keyword>
<evidence type="ECO:0000313" key="8">
    <source>
        <dbReference type="Proteomes" id="UP000509510"/>
    </source>
</evidence>
<dbReference type="GeneID" id="55995352"/>
<feature type="domain" description="Phenol hydroxylase-like C-terminal dimerisation" evidence="6">
    <location>
        <begin position="397"/>
        <end position="591"/>
    </location>
</feature>
<dbReference type="NCBIfam" id="NF006144">
    <property type="entry name" value="PRK08294.1"/>
    <property type="match status" value="1"/>
</dbReference>
<dbReference type="CDD" id="cd02979">
    <property type="entry name" value="PHOX_C"/>
    <property type="match status" value="1"/>
</dbReference>
<feature type="domain" description="FAD-binding" evidence="5">
    <location>
        <begin position="6"/>
        <end position="361"/>
    </location>
</feature>
<evidence type="ECO:0000313" key="7">
    <source>
        <dbReference type="EMBL" id="QKX60716.1"/>
    </source>
</evidence>
<dbReference type="PRINTS" id="PR00420">
    <property type="entry name" value="RNGMNOXGNASE"/>
</dbReference>
<comment type="similarity">
    <text evidence="1">Belongs to the PheA/TfdB FAD monooxygenase family.</text>
</comment>
<feature type="non-terminal residue" evidence="7">
    <location>
        <position position="1"/>
    </location>
</feature>
<evidence type="ECO:0000256" key="2">
    <source>
        <dbReference type="ARBA" id="ARBA00022630"/>
    </source>
</evidence>
<reference evidence="8" key="1">
    <citation type="submission" date="2020-06" db="EMBL/GenBank/DDBJ databases">
        <title>A chromosome-scale genome assembly of Talaromyces rugulosus W13939.</title>
        <authorList>
            <person name="Wang B."/>
            <person name="Guo L."/>
            <person name="Ye K."/>
            <person name="Wang L."/>
        </authorList>
    </citation>
    <scope>NUCLEOTIDE SEQUENCE [LARGE SCALE GENOMIC DNA]</scope>
    <source>
        <strain evidence="8">W13939</strain>
    </source>
</reference>
<dbReference type="PANTHER" id="PTHR43004">
    <property type="entry name" value="TRK SYSTEM POTASSIUM UPTAKE PROTEIN"/>
    <property type="match status" value="1"/>
</dbReference>
<dbReference type="SUPFAM" id="SSF52833">
    <property type="entry name" value="Thioredoxin-like"/>
    <property type="match status" value="1"/>
</dbReference>
<dbReference type="InterPro" id="IPR002938">
    <property type="entry name" value="FAD-bd"/>
</dbReference>
<evidence type="ECO:0000256" key="4">
    <source>
        <dbReference type="ARBA" id="ARBA00023002"/>
    </source>
</evidence>
<accession>A0A7H8R3J4</accession>
<dbReference type="InterPro" id="IPR036249">
    <property type="entry name" value="Thioredoxin-like_sf"/>
</dbReference>
<dbReference type="EMBL" id="CP055901">
    <property type="protein sequence ID" value="QKX60716.1"/>
    <property type="molecule type" value="Genomic_DNA"/>
</dbReference>
<dbReference type="InterPro" id="IPR038220">
    <property type="entry name" value="PHOX_C_sf"/>
</dbReference>
<dbReference type="Pfam" id="PF07976">
    <property type="entry name" value="Phe_hydrox_dim"/>
    <property type="match status" value="1"/>
</dbReference>
<proteinExistence type="inferred from homology"/>
<keyword evidence="4" id="KW-0560">Oxidoreductase</keyword>
<evidence type="ECO:0008006" key="9">
    <source>
        <dbReference type="Google" id="ProtNLM"/>
    </source>
</evidence>
<dbReference type="GO" id="GO:0016709">
    <property type="term" value="F:oxidoreductase activity, acting on paired donors, with incorporation or reduction of molecular oxygen, NAD(P)H as one donor, and incorporation of one atom of oxygen"/>
    <property type="evidence" value="ECO:0007669"/>
    <property type="project" value="UniProtKB-ARBA"/>
</dbReference>
<dbReference type="InterPro" id="IPR012941">
    <property type="entry name" value="Phe_hydrox_C_dim_dom"/>
</dbReference>
<sequence length="601" mass="67392">MDTIEKVDVLVCGSGSAGLSAATWLARCGIRCKVLERRDGPLTLGQADGVQCRTVEIFESFGIGEELLREAYHVLEVVFWADDGSDVIKRTDRTADTQPGLSHQPHVILNQARINKLLIEAMYRFNKQEIDYGYDIKHLEVDSQLAKDPSAYPIRVITRKGNKLVQFEAKYALACDGAHSIVRRSLNFYMIGDSSDSVWGVMDIVPRTNFPDIRKKAIIRSKLGNLLIIPREGDSYSLVRFYIELPAGIKATEVKLDDIQRTASKILGQYDVDFTETIWWSAYPIGQRHSDSFHKDFRVFLAGDACHTHSPKAGQGMNVSLQDGYNIGWKLASVLKGLAPPSILETYVLERRKTAVDLIKFDRYFSKLFTSAGKISTEEFQKVFIQSGKYTAGLTAKYDKSLITSHIDETQELATNVVVGMRLPSAQCVRFCDSKPLQLMTSLKSDGRWRVIAFAGDLKLPINKARLTALGYYLASPESPVYRFTPIGGDIDSLIELILVAYGNRHEIELGQIPLSFYPVSGENKVRDLHKIFFDDEGYDKSNGQLYNHLGINPQKGCIIIARPDQYVSAVFGLDSYRQIGKFFEGFSIPQDGQRAFSESK</sequence>
<dbReference type="Pfam" id="PF01494">
    <property type="entry name" value="FAD_binding_3"/>
    <property type="match status" value="1"/>
</dbReference>
<dbReference type="GO" id="GO:0071949">
    <property type="term" value="F:FAD binding"/>
    <property type="evidence" value="ECO:0007669"/>
    <property type="project" value="InterPro"/>
</dbReference>